<keyword evidence="2" id="KW-0560">Oxidoreductase</keyword>
<gene>
    <name evidence="3" type="ORF">DUE52_15945</name>
</gene>
<keyword evidence="4" id="KW-1185">Reference proteome</keyword>
<proteinExistence type="inferred from homology"/>
<organism evidence="3 4">
    <name type="scientific">Larkinella punicea</name>
    <dbReference type="NCBI Taxonomy" id="2315727"/>
    <lineage>
        <taxon>Bacteria</taxon>
        <taxon>Pseudomonadati</taxon>
        <taxon>Bacteroidota</taxon>
        <taxon>Cytophagia</taxon>
        <taxon>Cytophagales</taxon>
        <taxon>Spirosomataceae</taxon>
        <taxon>Larkinella</taxon>
    </lineage>
</organism>
<dbReference type="InterPro" id="IPR036291">
    <property type="entry name" value="NAD(P)-bd_dom_sf"/>
</dbReference>
<protein>
    <submittedName>
        <fullName evidence="3">SDR family NAD(P)-dependent oxidoreductase</fullName>
    </submittedName>
</protein>
<dbReference type="Proteomes" id="UP000253383">
    <property type="component" value="Unassembled WGS sequence"/>
</dbReference>
<accession>A0A368JPN3</accession>
<dbReference type="EMBL" id="QOWE01000012">
    <property type="protein sequence ID" value="RCR68604.1"/>
    <property type="molecule type" value="Genomic_DNA"/>
</dbReference>
<dbReference type="CDD" id="cd05233">
    <property type="entry name" value="SDR_c"/>
    <property type="match status" value="1"/>
</dbReference>
<name>A0A368JPN3_9BACT</name>
<dbReference type="Pfam" id="PF13561">
    <property type="entry name" value="adh_short_C2"/>
    <property type="match status" value="1"/>
</dbReference>
<dbReference type="PRINTS" id="PR00081">
    <property type="entry name" value="GDHRDH"/>
</dbReference>
<dbReference type="SUPFAM" id="SSF51735">
    <property type="entry name" value="NAD(P)-binding Rossmann-fold domains"/>
    <property type="match status" value="1"/>
</dbReference>
<evidence type="ECO:0000313" key="4">
    <source>
        <dbReference type="Proteomes" id="UP000253383"/>
    </source>
</evidence>
<comment type="similarity">
    <text evidence="1">Belongs to the short-chain dehydrogenases/reductases (SDR) family.</text>
</comment>
<dbReference type="PANTHER" id="PTHR24321">
    <property type="entry name" value="DEHYDROGENASES, SHORT CHAIN"/>
    <property type="match status" value="1"/>
</dbReference>
<dbReference type="OrthoDB" id="9804104at2"/>
<sequence length="249" mass="26962">MKFKDKVVVITGATTGIGKATREYLTREGGIVFNLDIQKPAVDDTPGEFIRCDVRNKQEIKDSLAAVVAKENRIDMLFANAGIHLFATMEQTSDDELDNLIDINIKGTFHTVREVLPYMKAQRKGSIVLMGSDQTFTGKASSSVYGLTKGAIGQLTKSTAIDYAPFNIRVNCICPGTIDTPLLHKAVTHFSTVNSVDEAGVYESMNTIQPLGRIGQPEEIAAVVAFLLSDDNSFMTGSLVSADGGYICQ</sequence>
<evidence type="ECO:0000313" key="3">
    <source>
        <dbReference type="EMBL" id="RCR68604.1"/>
    </source>
</evidence>
<evidence type="ECO:0000256" key="1">
    <source>
        <dbReference type="ARBA" id="ARBA00006484"/>
    </source>
</evidence>
<evidence type="ECO:0000256" key="2">
    <source>
        <dbReference type="ARBA" id="ARBA00023002"/>
    </source>
</evidence>
<dbReference type="PANTHER" id="PTHR24321:SF8">
    <property type="entry name" value="ESTRADIOL 17-BETA-DEHYDROGENASE 8-RELATED"/>
    <property type="match status" value="1"/>
</dbReference>
<dbReference type="Gene3D" id="3.40.50.720">
    <property type="entry name" value="NAD(P)-binding Rossmann-like Domain"/>
    <property type="match status" value="1"/>
</dbReference>
<dbReference type="FunFam" id="3.40.50.720:FF:000084">
    <property type="entry name" value="Short-chain dehydrogenase reductase"/>
    <property type="match status" value="1"/>
</dbReference>
<comment type="caution">
    <text evidence="3">The sequence shown here is derived from an EMBL/GenBank/DDBJ whole genome shotgun (WGS) entry which is preliminary data.</text>
</comment>
<reference evidence="3 4" key="1">
    <citation type="submission" date="2018-07" db="EMBL/GenBank/DDBJ databases">
        <title>Genome analysis of Larkinella rosea.</title>
        <authorList>
            <person name="Zhou Z."/>
            <person name="Wang G."/>
        </authorList>
    </citation>
    <scope>NUCLEOTIDE SEQUENCE [LARGE SCALE GENOMIC DNA]</scope>
    <source>
        <strain evidence="4">zzj9</strain>
    </source>
</reference>
<dbReference type="AlphaFoldDB" id="A0A368JPN3"/>
<dbReference type="InterPro" id="IPR002347">
    <property type="entry name" value="SDR_fam"/>
</dbReference>
<dbReference type="RefSeq" id="WP_114407023.1">
    <property type="nucleotide sequence ID" value="NZ_QOWE01000012.1"/>
</dbReference>
<dbReference type="GO" id="GO:0016491">
    <property type="term" value="F:oxidoreductase activity"/>
    <property type="evidence" value="ECO:0007669"/>
    <property type="project" value="UniProtKB-KW"/>
</dbReference>